<proteinExistence type="inferred from homology"/>
<dbReference type="InterPro" id="IPR000793">
    <property type="entry name" value="ATP_synth_asu_C"/>
</dbReference>
<dbReference type="GO" id="GO:0045259">
    <property type="term" value="C:proton-transporting ATP synthase complex"/>
    <property type="evidence" value="ECO:0007669"/>
    <property type="project" value="UniProtKB-KW"/>
</dbReference>
<accession>A0A1F7YQS1</accession>
<keyword evidence="8 11" id="KW-0472">Membrane</keyword>
<dbReference type="InterPro" id="IPR033732">
    <property type="entry name" value="ATP_synth_F1_a_nt-bd_dom"/>
</dbReference>
<dbReference type="InterPro" id="IPR038376">
    <property type="entry name" value="ATP_synth_asu_C_sf"/>
</dbReference>
<evidence type="ECO:0000256" key="2">
    <source>
        <dbReference type="ARBA" id="ARBA00008936"/>
    </source>
</evidence>
<dbReference type="STRING" id="1802500.A2801_01115"/>
<feature type="binding site" evidence="11">
    <location>
        <begin position="166"/>
        <end position="173"/>
    </location>
    <ligand>
        <name>ATP</name>
        <dbReference type="ChEBI" id="CHEBI:30616"/>
    </ligand>
</feature>
<evidence type="ECO:0000256" key="3">
    <source>
        <dbReference type="ARBA" id="ARBA00022448"/>
    </source>
</evidence>
<keyword evidence="11" id="KW-0375">Hydrogen ion transport</keyword>
<evidence type="ECO:0000256" key="1">
    <source>
        <dbReference type="ARBA" id="ARBA00004370"/>
    </source>
</evidence>
<comment type="caution">
    <text evidence="15">The sequence shown here is derived from an EMBL/GenBank/DDBJ whole genome shotgun (WGS) entry which is preliminary data.</text>
</comment>
<dbReference type="FunFam" id="1.20.150.20:FF:000001">
    <property type="entry name" value="ATP synthase subunit alpha"/>
    <property type="match status" value="1"/>
</dbReference>
<evidence type="ECO:0000256" key="10">
    <source>
        <dbReference type="ARBA" id="ARBA00023310"/>
    </source>
</evidence>
<dbReference type="CDD" id="cd18116">
    <property type="entry name" value="ATP-synt_F1_alpha_N"/>
    <property type="match status" value="1"/>
</dbReference>
<evidence type="ECO:0000256" key="5">
    <source>
        <dbReference type="ARBA" id="ARBA00022840"/>
    </source>
</evidence>
<evidence type="ECO:0000256" key="8">
    <source>
        <dbReference type="ARBA" id="ARBA00023136"/>
    </source>
</evidence>
<feature type="domain" description="ATPase F1/V1/A1 complex alpha/beta subunit nucleotide-binding" evidence="12">
    <location>
        <begin position="146"/>
        <end position="359"/>
    </location>
</feature>
<evidence type="ECO:0000256" key="6">
    <source>
        <dbReference type="ARBA" id="ARBA00022967"/>
    </source>
</evidence>
<dbReference type="Pfam" id="PF00306">
    <property type="entry name" value="ATP-synt_ab_C"/>
    <property type="match status" value="1"/>
</dbReference>
<dbReference type="AlphaFoldDB" id="A0A1F7YQS1"/>
<comment type="catalytic activity">
    <reaction evidence="11">
        <text>ATP + H2O + 4 H(+)(in) = ADP + phosphate + 5 H(+)(out)</text>
        <dbReference type="Rhea" id="RHEA:57720"/>
        <dbReference type="ChEBI" id="CHEBI:15377"/>
        <dbReference type="ChEBI" id="CHEBI:15378"/>
        <dbReference type="ChEBI" id="CHEBI:30616"/>
        <dbReference type="ChEBI" id="CHEBI:43474"/>
        <dbReference type="ChEBI" id="CHEBI:456216"/>
        <dbReference type="EC" id="7.1.2.2"/>
    </reaction>
</comment>
<dbReference type="InterPro" id="IPR023366">
    <property type="entry name" value="ATP_synth_asu-like_sf"/>
</dbReference>
<dbReference type="NCBIfam" id="TIGR00962">
    <property type="entry name" value="atpA"/>
    <property type="match status" value="1"/>
</dbReference>
<evidence type="ECO:0000256" key="7">
    <source>
        <dbReference type="ARBA" id="ARBA00023065"/>
    </source>
</evidence>
<dbReference type="SUPFAM" id="SSF47917">
    <property type="entry name" value="C-terminal domain of alpha and beta subunits of F1 ATP synthase"/>
    <property type="match status" value="1"/>
</dbReference>
<dbReference type="Proteomes" id="UP000177263">
    <property type="component" value="Unassembled WGS sequence"/>
</dbReference>
<dbReference type="SUPFAM" id="SSF52540">
    <property type="entry name" value="P-loop containing nucleoside triphosphate hydrolases"/>
    <property type="match status" value="1"/>
</dbReference>
<keyword evidence="6 11" id="KW-1278">Translocase</keyword>
<dbReference type="InterPro" id="IPR036121">
    <property type="entry name" value="ATPase_F1/V1/A1_a/bsu_N_sf"/>
</dbReference>
<dbReference type="EC" id="7.1.2.2" evidence="11"/>
<evidence type="ECO:0000313" key="16">
    <source>
        <dbReference type="Proteomes" id="UP000177263"/>
    </source>
</evidence>
<feature type="domain" description="ATPase F1/V1/A1 complex alpha/beta subunit N-terminal" evidence="14">
    <location>
        <begin position="25"/>
        <end position="89"/>
    </location>
</feature>
<feature type="site" description="Required for activity" evidence="11">
    <location>
        <position position="357"/>
    </location>
</feature>
<dbReference type="Gene3D" id="1.20.150.20">
    <property type="entry name" value="ATP synthase alpha/beta chain, C-terminal domain"/>
    <property type="match status" value="1"/>
</dbReference>
<keyword evidence="9 11" id="KW-0139">CF(1)</keyword>
<comment type="subcellular location">
    <subcellularLocation>
        <location evidence="11">Cell membrane</location>
        <topology evidence="11">Peripheral membrane protein</topology>
    </subcellularLocation>
    <subcellularLocation>
        <location evidence="1">Membrane</location>
    </subcellularLocation>
</comment>
<dbReference type="GO" id="GO:0005524">
    <property type="term" value="F:ATP binding"/>
    <property type="evidence" value="ECO:0007669"/>
    <property type="project" value="UniProtKB-UniRule"/>
</dbReference>
<sequence>MVEIGDKIYDYTLNADPQKISEKSVGTVSSVKDGIARVEGLSGVMAGELVQFSSGATGLALNLEEKSVGVILVDGQESVLPNEQVSTTGQILSIPVSNDLLGRIVSPLGMPVDDGLPLESETLFPLERIAPGVTERKSVTRPLLTGVTAIDSMIPIGRGQRELIIGDRQTGKSSIALTTIINQTDVISIYVAIGQKRSSIARTASIFAESGALARTIIVAASASDSAAFQYLAPYAGCAIAEYFLNQGKDVLIVYDDLTKHAWAYRQISLLLGRPSGREAYPGDIFYAHSRLLERAVQLDDKHGGGSITALPIIETLEGDVSSYIPTNVISITDGQIYLLSELFNSGQRPAIDVGNSVSRVGSSAQLKAMKQVAGRLRIDLAQYQELEAFAQFASDLDEKTRTQLSRGKRLYELLKQGWDEPLTFPEQVVLLWSGINGVIDSIDETDVIKYKEMLIEQLRFSGSSLIKKIETKQALDEDLEKLIAEFTNNIAMLFVKEQEEKNGR</sequence>
<dbReference type="GO" id="GO:0005886">
    <property type="term" value="C:plasma membrane"/>
    <property type="evidence" value="ECO:0007669"/>
    <property type="project" value="UniProtKB-SubCell"/>
</dbReference>
<evidence type="ECO:0000256" key="4">
    <source>
        <dbReference type="ARBA" id="ARBA00022741"/>
    </source>
</evidence>
<name>A0A1F7YQS1_9BACT</name>
<dbReference type="HAMAP" id="MF_01346">
    <property type="entry name" value="ATP_synth_alpha_bact"/>
    <property type="match status" value="1"/>
</dbReference>
<evidence type="ECO:0000259" key="14">
    <source>
        <dbReference type="Pfam" id="PF02874"/>
    </source>
</evidence>
<organism evidence="15 16">
    <name type="scientific">Candidatus Woesebacteria bacterium RIFCSPHIGHO2_01_FULL_41_10</name>
    <dbReference type="NCBI Taxonomy" id="1802500"/>
    <lineage>
        <taxon>Bacteria</taxon>
        <taxon>Candidatus Woeseibacteriota</taxon>
    </lineage>
</organism>
<keyword evidence="7 11" id="KW-0406">Ion transport</keyword>
<evidence type="ECO:0000256" key="9">
    <source>
        <dbReference type="ARBA" id="ARBA00023196"/>
    </source>
</evidence>
<dbReference type="InterPro" id="IPR005294">
    <property type="entry name" value="ATP_synth_F1_asu"/>
</dbReference>
<keyword evidence="4 11" id="KW-0547">Nucleotide-binding</keyword>
<dbReference type="SUPFAM" id="SSF50615">
    <property type="entry name" value="N-terminal domain of alpha and beta subunits of F1 ATP synthase"/>
    <property type="match status" value="1"/>
</dbReference>
<reference evidence="15 16" key="1">
    <citation type="journal article" date="2016" name="Nat. Commun.">
        <title>Thousands of microbial genomes shed light on interconnected biogeochemical processes in an aquifer system.</title>
        <authorList>
            <person name="Anantharaman K."/>
            <person name="Brown C.T."/>
            <person name="Hug L.A."/>
            <person name="Sharon I."/>
            <person name="Castelle C.J."/>
            <person name="Probst A.J."/>
            <person name="Thomas B.C."/>
            <person name="Singh A."/>
            <person name="Wilkins M.J."/>
            <person name="Karaoz U."/>
            <person name="Brodie E.L."/>
            <person name="Williams K.H."/>
            <person name="Hubbard S.S."/>
            <person name="Banfield J.F."/>
        </authorList>
    </citation>
    <scope>NUCLEOTIDE SEQUENCE [LARGE SCALE GENOMIC DNA]</scope>
</reference>
<evidence type="ECO:0000259" key="13">
    <source>
        <dbReference type="Pfam" id="PF00306"/>
    </source>
</evidence>
<evidence type="ECO:0000313" key="15">
    <source>
        <dbReference type="EMBL" id="OGM28958.1"/>
    </source>
</evidence>
<evidence type="ECO:0000256" key="11">
    <source>
        <dbReference type="HAMAP-Rule" id="MF_01346"/>
    </source>
</evidence>
<dbReference type="PANTHER" id="PTHR48082:SF2">
    <property type="entry name" value="ATP SYNTHASE SUBUNIT ALPHA, MITOCHONDRIAL"/>
    <property type="match status" value="1"/>
</dbReference>
<protein>
    <recommendedName>
        <fullName evidence="11">ATP synthase subunit alpha</fullName>
        <ecNumber evidence="11">7.1.2.2</ecNumber>
    </recommendedName>
    <alternativeName>
        <fullName evidence="11">ATP synthase F1 sector subunit alpha</fullName>
    </alternativeName>
    <alternativeName>
        <fullName evidence="11">F-ATPase subunit alpha</fullName>
    </alternativeName>
</protein>
<dbReference type="InterPro" id="IPR020003">
    <property type="entry name" value="ATPase_a/bsu_AS"/>
</dbReference>
<dbReference type="FunFam" id="3.40.50.300:FF:000002">
    <property type="entry name" value="ATP synthase subunit alpha"/>
    <property type="match status" value="1"/>
</dbReference>
<dbReference type="Pfam" id="PF02874">
    <property type="entry name" value="ATP-synt_ab_N"/>
    <property type="match status" value="1"/>
</dbReference>
<dbReference type="CDD" id="cd18113">
    <property type="entry name" value="ATP-synt_F1_alpha_C"/>
    <property type="match status" value="1"/>
</dbReference>
<dbReference type="Pfam" id="PF00006">
    <property type="entry name" value="ATP-synt_ab"/>
    <property type="match status" value="1"/>
</dbReference>
<dbReference type="PANTHER" id="PTHR48082">
    <property type="entry name" value="ATP SYNTHASE SUBUNIT ALPHA, MITOCHONDRIAL"/>
    <property type="match status" value="1"/>
</dbReference>
<keyword evidence="5 11" id="KW-0067">ATP-binding</keyword>
<dbReference type="Gene3D" id="3.40.50.300">
    <property type="entry name" value="P-loop containing nucleotide triphosphate hydrolases"/>
    <property type="match status" value="1"/>
</dbReference>
<dbReference type="InterPro" id="IPR027417">
    <property type="entry name" value="P-loop_NTPase"/>
</dbReference>
<dbReference type="GO" id="GO:0043531">
    <property type="term" value="F:ADP binding"/>
    <property type="evidence" value="ECO:0007669"/>
    <property type="project" value="TreeGrafter"/>
</dbReference>
<evidence type="ECO:0000259" key="12">
    <source>
        <dbReference type="Pfam" id="PF00006"/>
    </source>
</evidence>
<dbReference type="GO" id="GO:0046933">
    <property type="term" value="F:proton-transporting ATP synthase activity, rotational mechanism"/>
    <property type="evidence" value="ECO:0007669"/>
    <property type="project" value="UniProtKB-UniRule"/>
</dbReference>
<keyword evidence="3 11" id="KW-0813">Transport</keyword>
<keyword evidence="11" id="KW-1003">Cell membrane</keyword>
<gene>
    <name evidence="11" type="primary">atpA</name>
    <name evidence="15" type="ORF">A2801_01115</name>
</gene>
<feature type="domain" description="ATP synthase alpha subunit C-terminal" evidence="13">
    <location>
        <begin position="366"/>
        <end position="489"/>
    </location>
</feature>
<dbReference type="NCBIfam" id="NF009884">
    <property type="entry name" value="PRK13343.1"/>
    <property type="match status" value="1"/>
</dbReference>
<dbReference type="CDD" id="cd01132">
    <property type="entry name" value="F1-ATPase_alpha_CD"/>
    <property type="match status" value="1"/>
</dbReference>
<dbReference type="Gene3D" id="2.40.30.20">
    <property type="match status" value="1"/>
</dbReference>
<dbReference type="PROSITE" id="PS00152">
    <property type="entry name" value="ATPASE_ALPHA_BETA"/>
    <property type="match status" value="1"/>
</dbReference>
<keyword evidence="10 11" id="KW-0066">ATP synthesis</keyword>
<comment type="similarity">
    <text evidence="2 11">Belongs to the ATPase alpha/beta chains family.</text>
</comment>
<dbReference type="InterPro" id="IPR004100">
    <property type="entry name" value="ATPase_F1/V1/A1_a/bsu_N"/>
</dbReference>
<dbReference type="InterPro" id="IPR000194">
    <property type="entry name" value="ATPase_F1/V1/A1_a/bsu_nucl-bd"/>
</dbReference>
<comment type="function">
    <text evidence="11">Produces ATP from ADP in the presence of a proton gradient across the membrane. The alpha chain is a regulatory subunit.</text>
</comment>
<dbReference type="EMBL" id="MGGM01000022">
    <property type="protein sequence ID" value="OGM28958.1"/>
    <property type="molecule type" value="Genomic_DNA"/>
</dbReference>